<gene>
    <name evidence="6" type="ORF">AW14_09360</name>
</gene>
<dbReference type="Gene3D" id="3.90.550.10">
    <property type="entry name" value="Spore Coat Polysaccharide Biosynthesis Protein SpsA, Chain A"/>
    <property type="match status" value="1"/>
</dbReference>
<sequence>MFIIYHNNQKVISVEDYNGNNIKWLNKGNITETLLELAKNTPDALLVWCFIDLKCNLNLEAFDTVYHHKYILASYHPSEVSVLPDFIGYVERSFYLKINKNKTFPTWLMSPLVGAIYGSTLLELSGVLDLRDSFSYHLLSISKIAQTEGLFCYSEPQLLLDSNFKNIVYVGLSHYEGIKFVKQHYKWIWSWYLLFCFIIYESKFPIISFLRVQLYRQKQVLFDLSTSNISSKKSIITERSIDVVIPTIGRRTYLHDVLKDFSKQTLLPKRIIIVEQSVDQNSVSELDYLKNESWPFEIVHHFTHQKGVVNARNLGIASVRSEWVFLGDDDNRFGENLLSDLLDNLERYGVYCGLTVYLQPHENQIYLKTAQTSIFGAGNAILKHDILNQVAFNSKYEFNYGEDTDFGMQIRNSGYDVVYFAEVRVTHLKASIGGYRTLFKQAWDEDAVKPSPSPTIMLLYLNYYTNKQLQGYQFLFFIRKFKSSKTLRFFGLLKLLKLQWERSIYWAKKL</sequence>
<protein>
    <submittedName>
        <fullName evidence="6">Glycosyl transferase</fullName>
    </submittedName>
</protein>
<proteinExistence type="inferred from homology"/>
<dbReference type="Proteomes" id="UP000032229">
    <property type="component" value="Chromosome"/>
</dbReference>
<dbReference type="RefSeq" id="WP_044638524.1">
    <property type="nucleotide sequence ID" value="NZ_CP007202.1"/>
</dbReference>
<dbReference type="CDD" id="cd00761">
    <property type="entry name" value="Glyco_tranf_GTA_type"/>
    <property type="match status" value="1"/>
</dbReference>
<keyword evidence="4" id="KW-0472">Membrane</keyword>
<dbReference type="InterPro" id="IPR001173">
    <property type="entry name" value="Glyco_trans_2-like"/>
</dbReference>
<evidence type="ECO:0000313" key="6">
    <source>
        <dbReference type="EMBL" id="AJR03792.1"/>
    </source>
</evidence>
<dbReference type="HOGENOM" id="CLU_551889_0_0_10"/>
<keyword evidence="2" id="KW-0328">Glycosyltransferase</keyword>
<keyword evidence="4" id="KW-1133">Transmembrane helix</keyword>
<keyword evidence="7" id="KW-1185">Reference proteome</keyword>
<feature type="transmembrane region" description="Helical" evidence="4">
    <location>
        <begin position="189"/>
        <end position="210"/>
    </location>
</feature>
<evidence type="ECO:0000256" key="4">
    <source>
        <dbReference type="SAM" id="Phobius"/>
    </source>
</evidence>
<dbReference type="InterPro" id="IPR029044">
    <property type="entry name" value="Nucleotide-diphossugar_trans"/>
</dbReference>
<reference evidence="6 7" key="1">
    <citation type="submission" date="2014-02" db="EMBL/GenBank/DDBJ databases">
        <authorList>
            <person name="Young C.-C."/>
            <person name="Hameed A."/>
            <person name="Huang H.-C."/>
            <person name="Shahina M."/>
        </authorList>
    </citation>
    <scope>NUCLEOTIDE SEQUENCE [LARGE SCALE GENOMIC DNA]</scope>
    <source>
        <strain evidence="6 7">CC-SAMT-1</strain>
    </source>
</reference>
<keyword evidence="3 6" id="KW-0808">Transferase</keyword>
<keyword evidence="4" id="KW-0812">Transmembrane</keyword>
<dbReference type="GO" id="GO:0016757">
    <property type="term" value="F:glycosyltransferase activity"/>
    <property type="evidence" value="ECO:0007669"/>
    <property type="project" value="UniProtKB-KW"/>
</dbReference>
<dbReference type="SUPFAM" id="SSF53448">
    <property type="entry name" value="Nucleotide-diphospho-sugar transferases"/>
    <property type="match status" value="1"/>
</dbReference>
<dbReference type="STRING" id="1454006.AW14_09360"/>
<dbReference type="EMBL" id="CP007202">
    <property type="protein sequence ID" value="AJR03792.1"/>
    <property type="molecule type" value="Genomic_DNA"/>
</dbReference>
<dbReference type="Pfam" id="PF00535">
    <property type="entry name" value="Glycos_transf_2"/>
    <property type="match status" value="1"/>
</dbReference>
<dbReference type="KEGG" id="sze:AW14_09360"/>
<accession>A0A0C5WBZ6</accession>
<comment type="similarity">
    <text evidence="1">Belongs to the glycosyltransferase 2 family.</text>
</comment>
<dbReference type="AlphaFoldDB" id="A0A0C5WBZ6"/>
<organism evidence="6 7">
    <name type="scientific">Siansivirga zeaxanthinifaciens CC-SAMT-1</name>
    <dbReference type="NCBI Taxonomy" id="1454006"/>
    <lineage>
        <taxon>Bacteria</taxon>
        <taxon>Pseudomonadati</taxon>
        <taxon>Bacteroidota</taxon>
        <taxon>Flavobacteriia</taxon>
        <taxon>Flavobacteriales</taxon>
        <taxon>Flavobacteriaceae</taxon>
        <taxon>Siansivirga</taxon>
    </lineage>
</organism>
<evidence type="ECO:0000256" key="1">
    <source>
        <dbReference type="ARBA" id="ARBA00006739"/>
    </source>
</evidence>
<feature type="domain" description="Glycosyltransferase 2-like" evidence="5">
    <location>
        <begin position="243"/>
        <end position="380"/>
    </location>
</feature>
<evidence type="ECO:0000313" key="7">
    <source>
        <dbReference type="Proteomes" id="UP000032229"/>
    </source>
</evidence>
<evidence type="ECO:0000256" key="2">
    <source>
        <dbReference type="ARBA" id="ARBA00022676"/>
    </source>
</evidence>
<dbReference type="PANTHER" id="PTHR43179">
    <property type="entry name" value="RHAMNOSYLTRANSFERASE WBBL"/>
    <property type="match status" value="1"/>
</dbReference>
<dbReference type="OrthoDB" id="1326385at2"/>
<evidence type="ECO:0000259" key="5">
    <source>
        <dbReference type="Pfam" id="PF00535"/>
    </source>
</evidence>
<name>A0A0C5WBZ6_9FLAO</name>
<dbReference type="PANTHER" id="PTHR43179:SF12">
    <property type="entry name" value="GALACTOFURANOSYLTRANSFERASE GLFT2"/>
    <property type="match status" value="1"/>
</dbReference>
<evidence type="ECO:0000256" key="3">
    <source>
        <dbReference type="ARBA" id="ARBA00022679"/>
    </source>
</evidence>